<protein>
    <submittedName>
        <fullName evidence="1">Uncharacterized protein</fullName>
    </submittedName>
</protein>
<dbReference type="AlphaFoldDB" id="A0ABC8RNP3"/>
<feature type="non-terminal residue" evidence="1">
    <location>
        <position position="1"/>
    </location>
</feature>
<comment type="caution">
    <text evidence="1">The sequence shown here is derived from an EMBL/GenBank/DDBJ whole genome shotgun (WGS) entry which is preliminary data.</text>
</comment>
<gene>
    <name evidence="1" type="ORF">ILEXP_LOCUS14265</name>
</gene>
<accession>A0ABC8RNP3</accession>
<evidence type="ECO:0000313" key="2">
    <source>
        <dbReference type="Proteomes" id="UP001642360"/>
    </source>
</evidence>
<proteinExistence type="predicted"/>
<dbReference type="EMBL" id="CAUOFW020001572">
    <property type="protein sequence ID" value="CAK9146422.1"/>
    <property type="molecule type" value="Genomic_DNA"/>
</dbReference>
<evidence type="ECO:0000313" key="1">
    <source>
        <dbReference type="EMBL" id="CAK9146422.1"/>
    </source>
</evidence>
<keyword evidence="2" id="KW-1185">Reference proteome</keyword>
<organism evidence="1 2">
    <name type="scientific">Ilex paraguariensis</name>
    <name type="common">yerba mate</name>
    <dbReference type="NCBI Taxonomy" id="185542"/>
    <lineage>
        <taxon>Eukaryota</taxon>
        <taxon>Viridiplantae</taxon>
        <taxon>Streptophyta</taxon>
        <taxon>Embryophyta</taxon>
        <taxon>Tracheophyta</taxon>
        <taxon>Spermatophyta</taxon>
        <taxon>Magnoliopsida</taxon>
        <taxon>eudicotyledons</taxon>
        <taxon>Gunneridae</taxon>
        <taxon>Pentapetalae</taxon>
        <taxon>asterids</taxon>
        <taxon>campanulids</taxon>
        <taxon>Aquifoliales</taxon>
        <taxon>Aquifoliaceae</taxon>
        <taxon>Ilex</taxon>
    </lineage>
</organism>
<reference evidence="1 2" key="1">
    <citation type="submission" date="2024-02" db="EMBL/GenBank/DDBJ databases">
        <authorList>
            <person name="Vignale AGUSTIN F."/>
            <person name="Sosa J E."/>
            <person name="Modenutti C."/>
        </authorList>
    </citation>
    <scope>NUCLEOTIDE SEQUENCE [LARGE SCALE GENOMIC DNA]</scope>
</reference>
<sequence>HQIIPWLHEELLSPNGLGHQYLHQQQCHLWDNSKRMKFLKCSTNLNSQTLRYNQYYVSKPLAIEQEIDLDSFDNLEVSSIIYVRKWDRFMLHFVHWVKMLVHEFYCKVLDKGDGSFETFCDRKIFLSGLSINVEVGG</sequence>
<dbReference type="Proteomes" id="UP001642360">
    <property type="component" value="Unassembled WGS sequence"/>
</dbReference>
<name>A0ABC8RNP3_9AQUA</name>